<sequence length="79" mass="8994">MGGEAGGLGAEGYGKGEGQIEEDERLVWYASAKRHIRGSRWVVVVWFVFPCGWKVKVLECCFLNRCKDDKVRCQDSKRL</sequence>
<dbReference type="AlphaFoldDB" id="A0A5B7KAT5"/>
<keyword evidence="2" id="KW-1185">Reference proteome</keyword>
<evidence type="ECO:0000313" key="2">
    <source>
        <dbReference type="Proteomes" id="UP000324222"/>
    </source>
</evidence>
<dbReference type="Proteomes" id="UP000324222">
    <property type="component" value="Unassembled WGS sequence"/>
</dbReference>
<proteinExistence type="predicted"/>
<gene>
    <name evidence="1" type="ORF">E2C01_099949</name>
</gene>
<accession>A0A5B7KAT5</accession>
<name>A0A5B7KAT5_PORTR</name>
<dbReference type="EMBL" id="VSRR010140245">
    <property type="protein sequence ID" value="MPD04270.1"/>
    <property type="molecule type" value="Genomic_DNA"/>
</dbReference>
<evidence type="ECO:0000313" key="1">
    <source>
        <dbReference type="EMBL" id="MPD04270.1"/>
    </source>
</evidence>
<protein>
    <submittedName>
        <fullName evidence="1">Uncharacterized protein</fullName>
    </submittedName>
</protein>
<comment type="caution">
    <text evidence="1">The sequence shown here is derived from an EMBL/GenBank/DDBJ whole genome shotgun (WGS) entry which is preliminary data.</text>
</comment>
<organism evidence="1 2">
    <name type="scientific">Portunus trituberculatus</name>
    <name type="common">Swimming crab</name>
    <name type="synonym">Neptunus trituberculatus</name>
    <dbReference type="NCBI Taxonomy" id="210409"/>
    <lineage>
        <taxon>Eukaryota</taxon>
        <taxon>Metazoa</taxon>
        <taxon>Ecdysozoa</taxon>
        <taxon>Arthropoda</taxon>
        <taxon>Crustacea</taxon>
        <taxon>Multicrustacea</taxon>
        <taxon>Malacostraca</taxon>
        <taxon>Eumalacostraca</taxon>
        <taxon>Eucarida</taxon>
        <taxon>Decapoda</taxon>
        <taxon>Pleocyemata</taxon>
        <taxon>Brachyura</taxon>
        <taxon>Eubrachyura</taxon>
        <taxon>Portunoidea</taxon>
        <taxon>Portunidae</taxon>
        <taxon>Portuninae</taxon>
        <taxon>Portunus</taxon>
    </lineage>
</organism>
<reference evidence="1 2" key="1">
    <citation type="submission" date="2019-05" db="EMBL/GenBank/DDBJ databases">
        <title>Another draft genome of Portunus trituberculatus and its Hox gene families provides insights of decapod evolution.</title>
        <authorList>
            <person name="Jeong J.-H."/>
            <person name="Song I."/>
            <person name="Kim S."/>
            <person name="Choi T."/>
            <person name="Kim D."/>
            <person name="Ryu S."/>
            <person name="Kim W."/>
        </authorList>
    </citation>
    <scope>NUCLEOTIDE SEQUENCE [LARGE SCALE GENOMIC DNA]</scope>
    <source>
        <tissue evidence="1">Muscle</tissue>
    </source>
</reference>